<dbReference type="PATRIC" id="fig|1056511.3.peg.2376"/>
<evidence type="ECO:0000256" key="1">
    <source>
        <dbReference type="ARBA" id="ARBA00004651"/>
    </source>
</evidence>
<reference evidence="7 8" key="1">
    <citation type="submission" date="2012-12" db="EMBL/GenBank/DDBJ databases">
        <title>Genome Assembly of Photobacterium sp. AK15.</title>
        <authorList>
            <person name="Khatri I."/>
            <person name="Vaidya B."/>
            <person name="Srinivas T.N.R."/>
            <person name="Subramanian S."/>
            <person name="Pinnaka A."/>
        </authorList>
    </citation>
    <scope>NUCLEOTIDE SEQUENCE [LARGE SCALE GENOMIC DNA]</scope>
    <source>
        <strain evidence="7 8">AK15</strain>
    </source>
</reference>
<dbReference type="PANTHER" id="PTHR30086">
    <property type="entry name" value="ARGININE EXPORTER PROTEIN ARGO"/>
    <property type="match status" value="1"/>
</dbReference>
<dbReference type="PIRSF" id="PIRSF006324">
    <property type="entry name" value="LeuE"/>
    <property type="match status" value="1"/>
</dbReference>
<dbReference type="Proteomes" id="UP000011134">
    <property type="component" value="Unassembled WGS sequence"/>
</dbReference>
<dbReference type="PANTHER" id="PTHR30086:SF20">
    <property type="entry name" value="ARGININE EXPORTER PROTEIN ARGO-RELATED"/>
    <property type="match status" value="1"/>
</dbReference>
<feature type="transmembrane region" description="Helical" evidence="6">
    <location>
        <begin position="42"/>
        <end position="66"/>
    </location>
</feature>
<accession>L8JC25</accession>
<dbReference type="InterPro" id="IPR001123">
    <property type="entry name" value="LeuE-type"/>
</dbReference>
<evidence type="ECO:0000256" key="4">
    <source>
        <dbReference type="ARBA" id="ARBA00022989"/>
    </source>
</evidence>
<dbReference type="EMBL" id="AMZO01000016">
    <property type="protein sequence ID" value="ELR65798.1"/>
    <property type="molecule type" value="Genomic_DNA"/>
</dbReference>
<comment type="caution">
    <text evidence="7">The sequence shown here is derived from an EMBL/GenBank/DDBJ whole genome shotgun (WGS) entry which is preliminary data.</text>
</comment>
<dbReference type="OrthoDB" id="9804822at2"/>
<dbReference type="AlphaFoldDB" id="L8JC25"/>
<feature type="transmembrane region" description="Helical" evidence="6">
    <location>
        <begin position="184"/>
        <end position="206"/>
    </location>
</feature>
<keyword evidence="4 6" id="KW-1133">Transmembrane helix</keyword>
<evidence type="ECO:0000256" key="2">
    <source>
        <dbReference type="ARBA" id="ARBA00022475"/>
    </source>
</evidence>
<keyword evidence="3 6" id="KW-0812">Transmembrane</keyword>
<dbReference type="Pfam" id="PF01810">
    <property type="entry name" value="LysE"/>
    <property type="match status" value="1"/>
</dbReference>
<proteinExistence type="predicted"/>
<evidence type="ECO:0000313" key="8">
    <source>
        <dbReference type="Proteomes" id="UP000011134"/>
    </source>
</evidence>
<organism evidence="7 8">
    <name type="scientific">Photobacterium marinum</name>
    <dbReference type="NCBI Taxonomy" id="1056511"/>
    <lineage>
        <taxon>Bacteria</taxon>
        <taxon>Pseudomonadati</taxon>
        <taxon>Pseudomonadota</taxon>
        <taxon>Gammaproteobacteria</taxon>
        <taxon>Vibrionales</taxon>
        <taxon>Vibrionaceae</taxon>
        <taxon>Photobacterium</taxon>
    </lineage>
</organism>
<keyword evidence="8" id="KW-1185">Reference proteome</keyword>
<feature type="transmembrane region" description="Helical" evidence="6">
    <location>
        <begin position="73"/>
        <end position="95"/>
    </location>
</feature>
<dbReference type="GO" id="GO:0015171">
    <property type="term" value="F:amino acid transmembrane transporter activity"/>
    <property type="evidence" value="ECO:0007669"/>
    <property type="project" value="TreeGrafter"/>
</dbReference>
<feature type="transmembrane region" description="Helical" evidence="6">
    <location>
        <begin position="148"/>
        <end position="172"/>
    </location>
</feature>
<evidence type="ECO:0000256" key="5">
    <source>
        <dbReference type="ARBA" id="ARBA00023136"/>
    </source>
</evidence>
<dbReference type="GO" id="GO:0005886">
    <property type="term" value="C:plasma membrane"/>
    <property type="evidence" value="ECO:0007669"/>
    <property type="project" value="UniProtKB-SubCell"/>
</dbReference>
<name>L8JC25_9GAMM</name>
<comment type="subcellular location">
    <subcellularLocation>
        <location evidence="1">Cell membrane</location>
        <topology evidence="1">Multi-pass membrane protein</topology>
    </subcellularLocation>
</comment>
<gene>
    <name evidence="7" type="ORF">C942_00884</name>
</gene>
<evidence type="ECO:0000256" key="6">
    <source>
        <dbReference type="SAM" id="Phobius"/>
    </source>
</evidence>
<evidence type="ECO:0000313" key="7">
    <source>
        <dbReference type="EMBL" id="ELR65798.1"/>
    </source>
</evidence>
<keyword evidence="2" id="KW-1003">Cell membrane</keyword>
<dbReference type="RefSeq" id="WP_007465858.1">
    <property type="nucleotide sequence ID" value="NZ_AMZO01000016.1"/>
</dbReference>
<sequence>MEIHTLVLFAIASLSINLIPGPDVIYIVSNTMRGKASAGTQAALGLGVGYIFHTLAAVFGLSALILSSAYAFLAVKFLGAIYLLYLGISSLLNFIRGKSKMNLPEQESDAPANVFRQGVIVSVLNPKVAMFFLSFLPQFVDTSSASASYQLLVLGLLFCTLATCCNAAYALLGNWVVQSAKAPAFSRVMEGASGFLLIGLAARIAVSQSRV</sequence>
<keyword evidence="5 6" id="KW-0472">Membrane</keyword>
<protein>
    <submittedName>
        <fullName evidence="7">Putative threonine efflux protein</fullName>
    </submittedName>
</protein>
<evidence type="ECO:0000256" key="3">
    <source>
        <dbReference type="ARBA" id="ARBA00022692"/>
    </source>
</evidence>